<organism evidence="1 2">
    <name type="scientific">Diaporthe australafricana</name>
    <dbReference type="NCBI Taxonomy" id="127596"/>
    <lineage>
        <taxon>Eukaryota</taxon>
        <taxon>Fungi</taxon>
        <taxon>Dikarya</taxon>
        <taxon>Ascomycota</taxon>
        <taxon>Pezizomycotina</taxon>
        <taxon>Sordariomycetes</taxon>
        <taxon>Sordariomycetidae</taxon>
        <taxon>Diaporthales</taxon>
        <taxon>Diaporthaceae</taxon>
        <taxon>Diaporthe</taxon>
    </lineage>
</organism>
<dbReference type="EMBL" id="JAWRVE010000037">
    <property type="protein sequence ID" value="KAL1870471.1"/>
    <property type="molecule type" value="Genomic_DNA"/>
</dbReference>
<sequence>MVRTAEKRTQVIDLPRSVMFGEIDMRLPVVPVTQPRKILEGLGNIIAKVEVDGEPRPASMELQSNIPLLLEARRALPRSQPVSGPIGVWAMIYPKQLFFPREDMTKFYHSLQGRFLGSALGKLAFDMSSDGERLAWENEPILRNAFFAGARLHKILGGGGEWGAKASLLSLDPKTSHTAQTEADELDKFMRSFNGEEDAKDAIAQPADFVQFFVERDARQMDPNNRHHLKAMHEYPPLRFGCGDMHMRDIDQPDRLIAHRKVDRGHTEQLYFDHFGAHSAEGIYLSYDRNGSSTKLDVPGASVTPTRAKGTEGAYRHFVRLPLSKAGTNDESK</sequence>
<dbReference type="Proteomes" id="UP001583177">
    <property type="component" value="Unassembled WGS sequence"/>
</dbReference>
<reference evidence="1 2" key="1">
    <citation type="journal article" date="2024" name="IMA Fungus">
        <title>IMA Genome - F19 : A genome assembly and annotation guide to empower mycologists, including annotated draft genome sequences of Ceratocystis pirilliformis, Diaporthe australafricana, Fusarium ophioides, Paecilomyces lecythidis, and Sporothrix stenoceras.</title>
        <authorList>
            <person name="Aylward J."/>
            <person name="Wilson A.M."/>
            <person name="Visagie C.M."/>
            <person name="Spraker J."/>
            <person name="Barnes I."/>
            <person name="Buitendag C."/>
            <person name="Ceriani C."/>
            <person name="Del Mar Angel L."/>
            <person name="du Plessis D."/>
            <person name="Fuchs T."/>
            <person name="Gasser K."/>
            <person name="Kramer D."/>
            <person name="Li W."/>
            <person name="Munsamy K."/>
            <person name="Piso A."/>
            <person name="Price J.L."/>
            <person name="Sonnekus B."/>
            <person name="Thomas C."/>
            <person name="van der Nest A."/>
            <person name="van Dijk A."/>
            <person name="van Heerden A."/>
            <person name="van Vuuren N."/>
            <person name="Yilmaz N."/>
            <person name="Duong T.A."/>
            <person name="van der Merwe N.A."/>
            <person name="Wingfield M.J."/>
            <person name="Wingfield B.D."/>
        </authorList>
    </citation>
    <scope>NUCLEOTIDE SEQUENCE [LARGE SCALE GENOMIC DNA]</scope>
    <source>
        <strain evidence="1 2">CMW 18300</strain>
    </source>
</reference>
<proteinExistence type="predicted"/>
<comment type="caution">
    <text evidence="1">The sequence shown here is derived from an EMBL/GenBank/DDBJ whole genome shotgun (WGS) entry which is preliminary data.</text>
</comment>
<keyword evidence="2" id="KW-1185">Reference proteome</keyword>
<evidence type="ECO:0000313" key="1">
    <source>
        <dbReference type="EMBL" id="KAL1870471.1"/>
    </source>
</evidence>
<protein>
    <submittedName>
        <fullName evidence="1">Uncharacterized protein</fullName>
    </submittedName>
</protein>
<accession>A0ABR3X3G1</accession>
<gene>
    <name evidence="1" type="ORF">Daus18300_005158</name>
</gene>
<evidence type="ECO:0000313" key="2">
    <source>
        <dbReference type="Proteomes" id="UP001583177"/>
    </source>
</evidence>
<name>A0ABR3X3G1_9PEZI</name>